<evidence type="ECO:0000313" key="2">
    <source>
        <dbReference type="Proteomes" id="UP000005510"/>
    </source>
</evidence>
<dbReference type="STRING" id="537006.PRABACTJOHN_01409"/>
<protein>
    <submittedName>
        <fullName evidence="1">Uncharacterized protein</fullName>
    </submittedName>
</protein>
<name>B7B8Q7_9BACT</name>
<organism evidence="1 2">
    <name type="scientific">Parabacteroides johnsonii DSM 18315</name>
    <dbReference type="NCBI Taxonomy" id="537006"/>
    <lineage>
        <taxon>Bacteria</taxon>
        <taxon>Pseudomonadati</taxon>
        <taxon>Bacteroidota</taxon>
        <taxon>Bacteroidia</taxon>
        <taxon>Bacteroidales</taxon>
        <taxon>Tannerellaceae</taxon>
        <taxon>Parabacteroides</taxon>
    </lineage>
</organism>
<comment type="caution">
    <text evidence="1">The sequence shown here is derived from an EMBL/GenBank/DDBJ whole genome shotgun (WGS) entry which is preliminary data.</text>
</comment>
<dbReference type="EMBL" id="ABYH01000124">
    <property type="protein sequence ID" value="EEC97195.1"/>
    <property type="molecule type" value="Genomic_DNA"/>
</dbReference>
<accession>B7B8Q7</accession>
<sequence>MLMKLLFHWHGTLVLCKSYGCFTEIICWKLAGESQNSVHLSSDDERINNIYVWSGI</sequence>
<dbReference type="HOGENOM" id="CLU_3010137_0_0_10"/>
<reference evidence="1 2" key="2">
    <citation type="submission" date="2008-10" db="EMBL/GenBank/DDBJ databases">
        <authorList>
            <person name="Fulton L."/>
            <person name="Clifton S."/>
            <person name="Fulton B."/>
            <person name="Xu J."/>
            <person name="Minx P."/>
            <person name="Pepin K.H."/>
            <person name="Johnson M."/>
            <person name="Bhonagiri V."/>
            <person name="Nash W.E."/>
            <person name="Mardis E.R."/>
            <person name="Wilson R.K."/>
        </authorList>
    </citation>
    <scope>NUCLEOTIDE SEQUENCE [LARGE SCALE GENOMIC DNA]</scope>
    <source>
        <strain evidence="1 2">DSM 18315</strain>
    </source>
</reference>
<dbReference type="AlphaFoldDB" id="B7B8Q7"/>
<dbReference type="Proteomes" id="UP000005510">
    <property type="component" value="Unassembled WGS sequence"/>
</dbReference>
<proteinExistence type="predicted"/>
<reference evidence="1 2" key="1">
    <citation type="submission" date="2008-10" db="EMBL/GenBank/DDBJ databases">
        <title>Draft genome sequence of Parabacteroides johnsonii (DSM 18315).</title>
        <authorList>
            <person name="Sudarsanam P."/>
            <person name="Ley R."/>
            <person name="Guruge J."/>
            <person name="Turnbaugh P.J."/>
            <person name="Mahowald M."/>
            <person name="Liep D."/>
            <person name="Gordon J."/>
        </authorList>
    </citation>
    <scope>NUCLEOTIDE SEQUENCE [LARGE SCALE GENOMIC DNA]</scope>
    <source>
        <strain evidence="1 2">DSM 18315</strain>
    </source>
</reference>
<gene>
    <name evidence="1" type="ORF">PRABACTJOHN_01409</name>
</gene>
<evidence type="ECO:0000313" key="1">
    <source>
        <dbReference type="EMBL" id="EEC97195.1"/>
    </source>
</evidence>